<reference evidence="3 6" key="1">
    <citation type="submission" date="2016-10" db="EMBL/GenBank/DDBJ databases">
        <authorList>
            <person name="de Groot N.N."/>
        </authorList>
    </citation>
    <scope>NUCLEOTIDE SEQUENCE [LARGE SCALE GENOMIC DNA]</scope>
    <source>
        <strain evidence="6">BP1-145</strain>
        <strain evidence="3">BP1-148</strain>
    </source>
</reference>
<proteinExistence type="predicted"/>
<name>A0A1H0FRM7_9BACT</name>
<evidence type="ECO:0000313" key="4">
    <source>
        <dbReference type="EMBL" id="SDN97300.1"/>
    </source>
</evidence>
<keyword evidence="1" id="KW-0812">Transmembrane</keyword>
<sequence length="223" mass="25853">MMLREVTIGRSKDCDIYLDERCIYASSHHATIYYDGNQLMYRDCSSNGTMINNVSVKHRAVPIRRGDTIMVAGKYQISWNQIDVYFPGRPQQQMPPQQSYQQPFQQSYQQPAMQAPVDEGDSLNLSKWNWGAFSLYPLWGFFNGCWWAFLIGFFVGWLFPIPNIIFGVYGTRWAWQNRSWRSAADFMATQHGWDIAGIIIFVINMLFFLGLIFFYAALISALS</sequence>
<dbReference type="OrthoDB" id="154568at2"/>
<dbReference type="EMBL" id="FNIW01000006">
    <property type="protein sequence ID" value="SDN97300.1"/>
    <property type="molecule type" value="Genomic_DNA"/>
</dbReference>
<feature type="transmembrane region" description="Helical" evidence="1">
    <location>
        <begin position="195"/>
        <end position="218"/>
    </location>
</feature>
<dbReference type="CDD" id="cd00060">
    <property type="entry name" value="FHA"/>
    <property type="match status" value="1"/>
</dbReference>
<evidence type="ECO:0000256" key="1">
    <source>
        <dbReference type="SAM" id="Phobius"/>
    </source>
</evidence>
<protein>
    <submittedName>
        <fullName evidence="4">FHA domain-containing protein</fullName>
    </submittedName>
</protein>
<evidence type="ECO:0000313" key="3">
    <source>
        <dbReference type="EMBL" id="SDG81486.1"/>
    </source>
</evidence>
<reference evidence="4 5" key="2">
    <citation type="submission" date="2016-10" db="EMBL/GenBank/DDBJ databases">
        <authorList>
            <person name="Varghese N."/>
            <person name="Submissions S."/>
        </authorList>
    </citation>
    <scope>NUCLEOTIDE SEQUENCE</scope>
    <source>
        <strain evidence="4">BP1-145</strain>
        <strain evidence="5">BP1-148</strain>
    </source>
</reference>
<keyword evidence="1" id="KW-1133">Transmembrane helix</keyword>
<dbReference type="AlphaFoldDB" id="A0A1H0FRM7"/>
<dbReference type="Proteomes" id="UP000198779">
    <property type="component" value="Unassembled WGS sequence"/>
</dbReference>
<dbReference type="EMBL" id="FNCQ01000010">
    <property type="protein sequence ID" value="SDG81486.1"/>
    <property type="molecule type" value="Genomic_DNA"/>
</dbReference>
<feature type="domain" description="FHA" evidence="2">
    <location>
        <begin position="6"/>
        <end position="56"/>
    </location>
</feature>
<dbReference type="Pfam" id="PF00498">
    <property type="entry name" value="FHA"/>
    <property type="match status" value="1"/>
</dbReference>
<keyword evidence="5" id="KW-1185">Reference proteome</keyword>
<dbReference type="STRING" id="645274.SAMN04487901_11039"/>
<evidence type="ECO:0000313" key="5">
    <source>
        <dbReference type="Proteomes" id="UP000198779"/>
    </source>
</evidence>
<dbReference type="Proteomes" id="UP000199134">
    <property type="component" value="Unassembled WGS sequence"/>
</dbReference>
<dbReference type="Gene3D" id="2.60.200.20">
    <property type="match status" value="1"/>
</dbReference>
<gene>
    <name evidence="4" type="ORF">SAMN04487900_10654</name>
    <name evidence="3" type="ORF">SAMN04487901_11039</name>
</gene>
<evidence type="ECO:0000259" key="2">
    <source>
        <dbReference type="PROSITE" id="PS50006"/>
    </source>
</evidence>
<evidence type="ECO:0000313" key="6">
    <source>
        <dbReference type="Proteomes" id="UP000199134"/>
    </source>
</evidence>
<organism evidence="4 6">
    <name type="scientific">Prevotella communis</name>
    <dbReference type="NCBI Taxonomy" id="2913614"/>
    <lineage>
        <taxon>Bacteria</taxon>
        <taxon>Pseudomonadati</taxon>
        <taxon>Bacteroidota</taxon>
        <taxon>Bacteroidia</taxon>
        <taxon>Bacteroidales</taxon>
        <taxon>Prevotellaceae</taxon>
        <taxon>Prevotella</taxon>
    </lineage>
</organism>
<dbReference type="InterPro" id="IPR008984">
    <property type="entry name" value="SMAD_FHA_dom_sf"/>
</dbReference>
<dbReference type="SUPFAM" id="SSF49879">
    <property type="entry name" value="SMAD/FHA domain"/>
    <property type="match status" value="1"/>
</dbReference>
<dbReference type="PROSITE" id="PS50006">
    <property type="entry name" value="FHA_DOMAIN"/>
    <property type="match status" value="1"/>
</dbReference>
<dbReference type="RefSeq" id="WP_091817885.1">
    <property type="nucleotide sequence ID" value="NZ_FNCQ01000010.1"/>
</dbReference>
<dbReference type="InterPro" id="IPR000253">
    <property type="entry name" value="FHA_dom"/>
</dbReference>
<accession>A0A1G7XBB5</accession>
<dbReference type="SMART" id="SM00240">
    <property type="entry name" value="FHA"/>
    <property type="match status" value="1"/>
</dbReference>
<keyword evidence="1" id="KW-0472">Membrane</keyword>
<feature type="transmembrane region" description="Helical" evidence="1">
    <location>
        <begin position="135"/>
        <end position="159"/>
    </location>
</feature>
<accession>A0A1H0FRM7</accession>